<feature type="transmembrane region" description="Helical" evidence="2">
    <location>
        <begin position="145"/>
        <end position="162"/>
    </location>
</feature>
<keyword evidence="2" id="KW-1133">Transmembrane helix</keyword>
<feature type="coiled-coil region" evidence="1">
    <location>
        <begin position="471"/>
        <end position="498"/>
    </location>
</feature>
<feature type="transmembrane region" description="Helical" evidence="2">
    <location>
        <begin position="236"/>
        <end position="254"/>
    </location>
</feature>
<feature type="transmembrane region" description="Helical" evidence="2">
    <location>
        <begin position="368"/>
        <end position="394"/>
    </location>
</feature>
<keyword evidence="2" id="KW-0812">Transmembrane</keyword>
<protein>
    <submittedName>
        <fullName evidence="3">Uncharacterized protein</fullName>
    </submittedName>
</protein>
<dbReference type="EMBL" id="CAJNIZ010033658">
    <property type="protein sequence ID" value="CAE7546840.1"/>
    <property type="molecule type" value="Genomic_DNA"/>
</dbReference>
<dbReference type="AlphaFoldDB" id="A0A812U197"/>
<evidence type="ECO:0000256" key="2">
    <source>
        <dbReference type="SAM" id="Phobius"/>
    </source>
</evidence>
<accession>A0A812U197</accession>
<feature type="transmembrane region" description="Helical" evidence="2">
    <location>
        <begin position="182"/>
        <end position="205"/>
    </location>
</feature>
<gene>
    <name evidence="3" type="ORF">SPIL2461_LOCUS14512</name>
</gene>
<evidence type="ECO:0000313" key="3">
    <source>
        <dbReference type="EMBL" id="CAE7546840.1"/>
    </source>
</evidence>
<feature type="transmembrane region" description="Helical" evidence="2">
    <location>
        <begin position="42"/>
        <end position="58"/>
    </location>
</feature>
<organism evidence="3 4">
    <name type="scientific">Symbiodinium pilosum</name>
    <name type="common">Dinoflagellate</name>
    <dbReference type="NCBI Taxonomy" id="2952"/>
    <lineage>
        <taxon>Eukaryota</taxon>
        <taxon>Sar</taxon>
        <taxon>Alveolata</taxon>
        <taxon>Dinophyceae</taxon>
        <taxon>Suessiales</taxon>
        <taxon>Symbiodiniaceae</taxon>
        <taxon>Symbiodinium</taxon>
    </lineage>
</organism>
<proteinExistence type="predicted"/>
<dbReference type="OrthoDB" id="425972at2759"/>
<evidence type="ECO:0000256" key="1">
    <source>
        <dbReference type="SAM" id="Coils"/>
    </source>
</evidence>
<name>A0A812U197_SYMPI</name>
<keyword evidence="2" id="KW-0472">Membrane</keyword>
<evidence type="ECO:0000313" key="4">
    <source>
        <dbReference type="Proteomes" id="UP000649617"/>
    </source>
</evidence>
<comment type="caution">
    <text evidence="3">The sequence shown here is derived from an EMBL/GenBank/DDBJ whole genome shotgun (WGS) entry which is preliminary data.</text>
</comment>
<reference evidence="3" key="1">
    <citation type="submission" date="2021-02" db="EMBL/GenBank/DDBJ databases">
        <authorList>
            <person name="Dougan E. K."/>
            <person name="Rhodes N."/>
            <person name="Thang M."/>
            <person name="Chan C."/>
        </authorList>
    </citation>
    <scope>NUCLEOTIDE SEQUENCE</scope>
</reference>
<feature type="transmembrane region" description="Helical" evidence="2">
    <location>
        <begin position="64"/>
        <end position="84"/>
    </location>
</feature>
<keyword evidence="1" id="KW-0175">Coiled coil</keyword>
<dbReference type="Proteomes" id="UP000649617">
    <property type="component" value="Unassembled WGS sequence"/>
</dbReference>
<keyword evidence="4" id="KW-1185">Reference proteome</keyword>
<sequence>MMALTSVGWSEIFAEKVVQAILSCGYEQFCFRPITSALVQELALFCAFLSWSFGFWLWEPRKTAWTVIFAILVNETITMVWWMRGHFCYGWTLKQFFLHPMAGFRIIQLYLLWWLLWRTFFGYDLDHAWKHDEDMQGNKRTFERSLLGANLLLQCFLFIFLAKGASPRLEFGRHLLAILHSFLRLGVIFAVLILVFASFTSAYIVMGSKLPLRALIEKVYRGLFLADGEGLDVMEAGFIVTICLLNVSIAVFTMEYEAAIKESWLHFWRWRARLCTEVLLCPRWPWKFEAKWGLCPERRRMAQWLEWAARLKEEVMPFIHASRLYQRTFNVCGYRVNWEPLLDEPEPEAEDHDAEYVRIVGWLTCAGFLLLGCLLFCAGFLHALFPGLAFGLALTAIQLQQSKVFSLCSLVQSKVLKSICARGPFGLSTCQRDFSCEDEDDEEDRRHLTDRPHFLWICYRADYDANVFMNKEVHKEHLDQLESRLNSVSQSVEKWGDEVPCLGFRVVGLSDSNLTLLGVRTEEGNR</sequence>
<feature type="transmembrane region" description="Helical" evidence="2">
    <location>
        <begin position="96"/>
        <end position="116"/>
    </location>
</feature>